<dbReference type="EMBL" id="FMZE01000002">
    <property type="protein sequence ID" value="SDC56143.1"/>
    <property type="molecule type" value="Genomic_DNA"/>
</dbReference>
<evidence type="ECO:0000256" key="13">
    <source>
        <dbReference type="ARBA" id="ARBA00024688"/>
    </source>
</evidence>
<keyword evidence="9" id="KW-0249">Electron transport</keyword>
<evidence type="ECO:0000256" key="8">
    <source>
        <dbReference type="ARBA" id="ARBA00022967"/>
    </source>
</evidence>
<evidence type="ECO:0000256" key="1">
    <source>
        <dbReference type="ARBA" id="ARBA00004141"/>
    </source>
</evidence>
<organism evidence="16 17">
    <name type="scientific">Prauserella marina</name>
    <dbReference type="NCBI Taxonomy" id="530584"/>
    <lineage>
        <taxon>Bacteria</taxon>
        <taxon>Bacillati</taxon>
        <taxon>Actinomycetota</taxon>
        <taxon>Actinomycetes</taxon>
        <taxon>Pseudonocardiales</taxon>
        <taxon>Pseudonocardiaceae</taxon>
        <taxon>Prauserella</taxon>
    </lineage>
</organism>
<dbReference type="GO" id="GO:0004129">
    <property type="term" value="F:cytochrome-c oxidase activity"/>
    <property type="evidence" value="ECO:0007669"/>
    <property type="project" value="UniProtKB-EC"/>
</dbReference>
<dbReference type="InterPro" id="IPR014222">
    <property type="entry name" value="Cyt_c_oxidase_su2"/>
</dbReference>
<comment type="similarity">
    <text evidence="2">Belongs to the cytochrome c oxidase subunit 2 family.</text>
</comment>
<dbReference type="GO" id="GO:0016491">
    <property type="term" value="F:oxidoreductase activity"/>
    <property type="evidence" value="ECO:0007669"/>
    <property type="project" value="InterPro"/>
</dbReference>
<dbReference type="SUPFAM" id="SSF49503">
    <property type="entry name" value="Cupredoxins"/>
    <property type="match status" value="1"/>
</dbReference>
<keyword evidence="12" id="KW-0472">Membrane</keyword>
<dbReference type="InterPro" id="IPR045187">
    <property type="entry name" value="CcO_II"/>
</dbReference>
<dbReference type="Gene3D" id="2.60.40.420">
    <property type="entry name" value="Cupredoxins - blue copper proteins"/>
    <property type="match status" value="1"/>
</dbReference>
<keyword evidence="6" id="KW-0812">Transmembrane</keyword>
<dbReference type="PANTHER" id="PTHR22888:SF9">
    <property type="entry name" value="CYTOCHROME C OXIDASE SUBUNIT 2"/>
    <property type="match status" value="1"/>
</dbReference>
<proteinExistence type="inferred from homology"/>
<dbReference type="PANTHER" id="PTHR22888">
    <property type="entry name" value="CYTOCHROME C OXIDASE, SUBUNIT II"/>
    <property type="match status" value="1"/>
</dbReference>
<dbReference type="KEGG" id="pmad:BAY61_07865"/>
<evidence type="ECO:0000256" key="11">
    <source>
        <dbReference type="ARBA" id="ARBA00023008"/>
    </source>
</evidence>
<keyword evidence="10" id="KW-1133">Transmembrane helix</keyword>
<dbReference type="PROSITE" id="PS00078">
    <property type="entry name" value="COX2"/>
    <property type="match status" value="1"/>
</dbReference>
<evidence type="ECO:0000256" key="9">
    <source>
        <dbReference type="ARBA" id="ARBA00022982"/>
    </source>
</evidence>
<name>A0A222VLV0_9PSEU</name>
<keyword evidence="7" id="KW-0479">Metal-binding</keyword>
<dbReference type="EC" id="7.1.1.9" evidence="3"/>
<evidence type="ECO:0000256" key="14">
    <source>
        <dbReference type="ARBA" id="ARBA00031399"/>
    </source>
</evidence>
<dbReference type="InterPro" id="IPR002429">
    <property type="entry name" value="CcO_II-like_C"/>
</dbReference>
<evidence type="ECO:0000313" key="16">
    <source>
        <dbReference type="EMBL" id="SDC56143.1"/>
    </source>
</evidence>
<comment type="subcellular location">
    <subcellularLocation>
        <location evidence="1">Membrane</location>
        <topology evidence="1">Multi-pass membrane protein</topology>
    </subcellularLocation>
</comment>
<evidence type="ECO:0000256" key="15">
    <source>
        <dbReference type="ARBA" id="ARBA00047816"/>
    </source>
</evidence>
<evidence type="ECO:0000256" key="5">
    <source>
        <dbReference type="ARBA" id="ARBA00022660"/>
    </source>
</evidence>
<keyword evidence="4" id="KW-0813">Transport</keyword>
<dbReference type="STRING" id="530584.SAMN05421630_102582"/>
<keyword evidence="11" id="KW-0186">Copper</keyword>
<keyword evidence="17" id="KW-1185">Reference proteome</keyword>
<reference evidence="16 17" key="1">
    <citation type="submission" date="2016-10" db="EMBL/GenBank/DDBJ databases">
        <authorList>
            <person name="de Groot N.N."/>
        </authorList>
    </citation>
    <scope>NUCLEOTIDE SEQUENCE [LARGE SCALE GENOMIC DNA]</scope>
    <source>
        <strain evidence="16 17">CGMCC 4.5506</strain>
    </source>
</reference>
<dbReference type="Proteomes" id="UP000199494">
    <property type="component" value="Unassembled WGS sequence"/>
</dbReference>
<evidence type="ECO:0000256" key="12">
    <source>
        <dbReference type="ARBA" id="ARBA00023136"/>
    </source>
</evidence>
<dbReference type="PROSITE" id="PS50857">
    <property type="entry name" value="COX2_CUA"/>
    <property type="match status" value="1"/>
</dbReference>
<comment type="function">
    <text evidence="13">Subunits I and II form the functional core of the enzyme complex. Electrons originating in cytochrome c are transferred via heme a and Cu(A) to the binuclear center formed by heme a3 and Cu(B).</text>
</comment>
<dbReference type="OrthoDB" id="9781261at2"/>
<dbReference type="RefSeq" id="WP_091800494.1">
    <property type="nucleotide sequence ID" value="NZ_CP016353.1"/>
</dbReference>
<evidence type="ECO:0000256" key="10">
    <source>
        <dbReference type="ARBA" id="ARBA00022989"/>
    </source>
</evidence>
<dbReference type="InterPro" id="IPR008972">
    <property type="entry name" value="Cupredoxin"/>
</dbReference>
<dbReference type="PRINTS" id="PR01166">
    <property type="entry name" value="CYCOXIDASEII"/>
</dbReference>
<dbReference type="InterPro" id="IPR001505">
    <property type="entry name" value="Copper_CuA"/>
</dbReference>
<dbReference type="Pfam" id="PF00116">
    <property type="entry name" value="COX2"/>
    <property type="match status" value="1"/>
</dbReference>
<evidence type="ECO:0000313" key="17">
    <source>
        <dbReference type="Proteomes" id="UP000199494"/>
    </source>
</evidence>
<dbReference type="InterPro" id="IPR036257">
    <property type="entry name" value="Cyt_c_oxidase_su2_TM_sf"/>
</dbReference>
<keyword evidence="8" id="KW-1278">Translocase</keyword>
<dbReference type="PROSITE" id="PS51257">
    <property type="entry name" value="PROKAR_LIPOPROTEIN"/>
    <property type="match status" value="1"/>
</dbReference>
<accession>A0A222VLV0</accession>
<evidence type="ECO:0000256" key="6">
    <source>
        <dbReference type="ARBA" id="ARBA00022692"/>
    </source>
</evidence>
<evidence type="ECO:0000256" key="7">
    <source>
        <dbReference type="ARBA" id="ARBA00022723"/>
    </source>
</evidence>
<dbReference type="GO" id="GO:0042773">
    <property type="term" value="P:ATP synthesis coupled electron transport"/>
    <property type="evidence" value="ECO:0007669"/>
    <property type="project" value="TreeGrafter"/>
</dbReference>
<comment type="catalytic activity">
    <reaction evidence="15">
        <text>4 Fe(II)-[cytochrome c] + O2 + 8 H(+)(in) = 4 Fe(III)-[cytochrome c] + 2 H2O + 4 H(+)(out)</text>
        <dbReference type="Rhea" id="RHEA:11436"/>
        <dbReference type="Rhea" id="RHEA-COMP:10350"/>
        <dbReference type="Rhea" id="RHEA-COMP:14399"/>
        <dbReference type="ChEBI" id="CHEBI:15377"/>
        <dbReference type="ChEBI" id="CHEBI:15378"/>
        <dbReference type="ChEBI" id="CHEBI:15379"/>
        <dbReference type="ChEBI" id="CHEBI:29033"/>
        <dbReference type="ChEBI" id="CHEBI:29034"/>
        <dbReference type="EC" id="7.1.1.9"/>
    </reaction>
</comment>
<dbReference type="Gene3D" id="1.10.287.90">
    <property type="match status" value="1"/>
</dbReference>
<evidence type="ECO:0000256" key="4">
    <source>
        <dbReference type="ARBA" id="ARBA00022448"/>
    </source>
</evidence>
<dbReference type="GO" id="GO:0016020">
    <property type="term" value="C:membrane"/>
    <property type="evidence" value="ECO:0007669"/>
    <property type="project" value="UniProtKB-SubCell"/>
</dbReference>
<evidence type="ECO:0000256" key="2">
    <source>
        <dbReference type="ARBA" id="ARBA00007866"/>
    </source>
</evidence>
<dbReference type="AlphaFoldDB" id="A0A222VLV0"/>
<keyword evidence="5" id="KW-0679">Respiratory chain</keyword>
<dbReference type="SUPFAM" id="SSF81464">
    <property type="entry name" value="Cytochrome c oxidase subunit II-like, transmembrane region"/>
    <property type="match status" value="1"/>
</dbReference>
<dbReference type="GO" id="GO:0005507">
    <property type="term" value="F:copper ion binding"/>
    <property type="evidence" value="ECO:0007669"/>
    <property type="project" value="InterPro"/>
</dbReference>
<dbReference type="NCBIfam" id="TIGR02866">
    <property type="entry name" value="CoxB"/>
    <property type="match status" value="1"/>
</dbReference>
<gene>
    <name evidence="16" type="ORF">SAMN05421630_102582</name>
</gene>
<sequence length="314" mass="34755">MGVTKRTPGSRPGKVAKIAALAGLVAITATGCSGEEVLRFGWPEGVTPEADHMRTLWTWTVVAALAVGVLVWGLIFWTVAFHRKKKGSTEALPRQFQYNVPLELFCVVVPVVMVCVLFFFTATTESKVLAKEPDPDVTVDVIGFQWNWEFAYPDSETPDGEPVSTVGSSSEIPLLVLPTDRVIQYNLRSTDVIHSFWVPEFNFKRDVIPFPEKNNQDNAFQNTIDREGAFVGRCAELCGTYHAMMNFEVRALSPDKFDRYMELRTQVNEQTGQLNTAAEALSAMQDEGCGELCSPTATTTQPFATDRTLRTATG</sequence>
<evidence type="ECO:0000256" key="3">
    <source>
        <dbReference type="ARBA" id="ARBA00012949"/>
    </source>
</evidence>
<protein>
    <recommendedName>
        <fullName evidence="3">cytochrome-c oxidase</fullName>
        <ecNumber evidence="3">7.1.1.9</ecNumber>
    </recommendedName>
    <alternativeName>
        <fullName evidence="14">Cytochrome aa3 subunit 2</fullName>
    </alternativeName>
</protein>